<reference evidence="3 4" key="1">
    <citation type="submission" date="2024-03" db="EMBL/GenBank/DDBJ databases">
        <title>Complete genome sequence of the green alga Chloropicon roscoffensis RCC1871.</title>
        <authorList>
            <person name="Lemieux C."/>
            <person name="Pombert J.-F."/>
            <person name="Otis C."/>
            <person name="Turmel M."/>
        </authorList>
    </citation>
    <scope>NUCLEOTIDE SEQUENCE [LARGE SCALE GENOMIC DNA]</scope>
    <source>
        <strain evidence="3 4">RCC1871</strain>
    </source>
</reference>
<feature type="region of interest" description="Disordered" evidence="2">
    <location>
        <begin position="550"/>
        <end position="571"/>
    </location>
</feature>
<dbReference type="EMBL" id="CP151501">
    <property type="protein sequence ID" value="WZN59141.1"/>
    <property type="molecule type" value="Genomic_DNA"/>
</dbReference>
<feature type="compositionally biased region" description="Polar residues" evidence="2">
    <location>
        <begin position="57"/>
        <end position="69"/>
    </location>
</feature>
<evidence type="ECO:0000256" key="2">
    <source>
        <dbReference type="SAM" id="MobiDB-lite"/>
    </source>
</evidence>
<evidence type="ECO:0000313" key="3">
    <source>
        <dbReference type="EMBL" id="WZN59141.1"/>
    </source>
</evidence>
<gene>
    <name evidence="3" type="ORF">HKI87_01g06660</name>
</gene>
<keyword evidence="1" id="KW-0175">Coiled coil</keyword>
<protein>
    <submittedName>
        <fullName evidence="3">Uncharacterized protein</fullName>
    </submittedName>
</protein>
<feature type="compositionally biased region" description="Low complexity" evidence="2">
    <location>
        <begin position="104"/>
        <end position="113"/>
    </location>
</feature>
<feature type="coiled-coil region" evidence="1">
    <location>
        <begin position="621"/>
        <end position="648"/>
    </location>
</feature>
<name>A0AAX4NZ77_9CHLO</name>
<dbReference type="PANTHER" id="PTHR31915">
    <property type="entry name" value="SKICH DOMAIN-CONTAINING PROTEIN"/>
    <property type="match status" value="1"/>
</dbReference>
<evidence type="ECO:0000256" key="1">
    <source>
        <dbReference type="SAM" id="Coils"/>
    </source>
</evidence>
<dbReference type="InterPro" id="IPR051002">
    <property type="entry name" value="UBA_autophagy_assoc_protein"/>
</dbReference>
<accession>A0AAX4NZ77</accession>
<dbReference type="AlphaFoldDB" id="A0AAX4NZ77"/>
<proteinExistence type="predicted"/>
<dbReference type="PANTHER" id="PTHR31915:SF6">
    <property type="entry name" value="SKICH DOMAIN-CONTAINING PROTEIN"/>
    <property type="match status" value="1"/>
</dbReference>
<keyword evidence="4" id="KW-1185">Reference proteome</keyword>
<feature type="region of interest" description="Disordered" evidence="2">
    <location>
        <begin position="1"/>
        <end position="43"/>
    </location>
</feature>
<dbReference type="Proteomes" id="UP001472866">
    <property type="component" value="Chromosome 01"/>
</dbReference>
<organism evidence="3 4">
    <name type="scientific">Chloropicon roscoffensis</name>
    <dbReference type="NCBI Taxonomy" id="1461544"/>
    <lineage>
        <taxon>Eukaryota</taxon>
        <taxon>Viridiplantae</taxon>
        <taxon>Chlorophyta</taxon>
        <taxon>Chloropicophyceae</taxon>
        <taxon>Chloropicales</taxon>
        <taxon>Chloropicaceae</taxon>
        <taxon>Chloropicon</taxon>
    </lineage>
</organism>
<sequence>MQGYRRPSSTPLSVRRGAQASRLGDDSMDTLPKSGVEINGKSGMNQPFGPLIIKSFTPTQSHSLSTSPRSYGRRGLRAGSGTEDQPDFGLEGSPVNFQQLQRPSTTGSYTTTSSRLKQKKAMLAYQRQVGSLPRGWEDHGTVTEEQSVDMIPSDSSVLVEDSGGLSLINNSDIGRVEHVVDAWLEQFIEDIAPQFPRVTGTREFAMRILNVILERNLLRETRGQPNRLVTMEDKASGPEEMESTRPCPDQAVSVGGVCAPAPTSNTGTQTLLHRVIQGAQVSDQSAEIGTLRSKIQKMDAMVKKQNGHITLKELEKVKLEKEVKELKGIVAGCWCCTNPVLRTPQNRRRASVDRPGIDHRPQTSIGFVRTPATEGVAPIKERQDFGSVPPRALETKFNESRDLNVEFQESDEKGRCLKDGSEIKRERVRKDIKKRQFGGAGSPIFDIQVRAGQSLNNKLRSELVALRARVQEMVAHVENENSKSVQSLLETKARLQAQAQKLEVGLGNNHELNNRVAKEVQKRVLMLEEDAKVLLKQQEDELVRLKNRVHSETREKRKQLTSARKENEKKEDLIIQSQDDRIKKMRYQIQSKEHNMMQKQVMMEQENRAVLQELDEKCLQTEKLDKENHDLKQKILKLEERIQQEQHKFNLQKIQLNDLQTKAKSQTSASHGLQGQYESLKADLQEARLTAEEYINKFNLSTYQIEQLEKSKWFMDKHMKRLKRDIDELEEQHKATMDELIQMRSQCSYLLRDNSKMKVAVQEGTRAIASCNKMFHMMNDKVAFCEGGMEDSSSTLEVMDDCLEKDQMRLGREYKALCGVLGKDLKETKEELRGANSARTTMNESIKKLSLHHARRKWRDGHMDYHSMKDEFKEDGSKQLVSQAEEMQNKTLTEASELDATDSLDKILTVVRESNDLRLNLGEECIRIATTNKVGSSVMSTLGAFYNKLFRDLDNLIFRTDKKLKSFERKEGNLHKRVVLYAEKMKALRVYHNQEVHEKNKKIKDIDKSLNQEKMRVTQKDHTISDLREDMKSKDKQVESLTISADTLKMSKERLTKELTLSRIKVKRLEGEITEKDSLVHKVQMDAAEYQVQVNVNSRKFDQRLDHFKGWLGTASEQLGQRMVSIKEDFSYMQDDILHELLKTKAYIEYELSNENSFLAKLKLKDWESGKR</sequence>
<feature type="coiled-coil region" evidence="1">
    <location>
        <begin position="677"/>
        <end position="746"/>
    </location>
</feature>
<feature type="region of interest" description="Disordered" evidence="2">
    <location>
        <begin position="57"/>
        <end position="113"/>
    </location>
</feature>
<evidence type="ECO:0000313" key="4">
    <source>
        <dbReference type="Proteomes" id="UP001472866"/>
    </source>
</evidence>